<keyword evidence="1" id="KW-0479">Metal-binding</keyword>
<evidence type="ECO:0000256" key="2">
    <source>
        <dbReference type="PIRSR" id="PIRSR018249-2"/>
    </source>
</evidence>
<gene>
    <name evidence="4" type="ORF">DDQ50_01905</name>
</gene>
<dbReference type="GO" id="GO:0046872">
    <property type="term" value="F:metal ion binding"/>
    <property type="evidence" value="ECO:0007669"/>
    <property type="project" value="UniProtKB-KW"/>
</dbReference>
<dbReference type="InterPro" id="IPR029063">
    <property type="entry name" value="SAM-dependent_MTases_sf"/>
</dbReference>
<dbReference type="Proteomes" id="UP000244893">
    <property type="component" value="Unassembled WGS sequence"/>
</dbReference>
<proteinExistence type="predicted"/>
<feature type="domain" description="23S rRNA (guanine(745)-N(1))-methyltransferase N-terminal" evidence="3">
    <location>
        <begin position="11"/>
        <end position="46"/>
    </location>
</feature>
<keyword evidence="1" id="KW-0862">Zinc</keyword>
<dbReference type="EMBL" id="QEOP01000001">
    <property type="protein sequence ID" value="PVZ95301.1"/>
    <property type="molecule type" value="Genomic_DNA"/>
</dbReference>
<protein>
    <recommendedName>
        <fullName evidence="3">23S rRNA (guanine(745)-N(1))-methyltransferase N-terminal domain-containing protein</fullName>
    </recommendedName>
</protein>
<dbReference type="RefSeq" id="WP_116755038.1">
    <property type="nucleotide sequence ID" value="NZ_JBHUEX010000001.1"/>
</dbReference>
<accession>A0A2V1HSJ3</accession>
<feature type="binding site" evidence="1">
    <location>
        <position position="12"/>
    </location>
    <ligand>
        <name>Zn(2+)</name>
        <dbReference type="ChEBI" id="CHEBI:29105"/>
    </ligand>
</feature>
<reference evidence="4 5" key="1">
    <citation type="submission" date="2018-05" db="EMBL/GenBank/DDBJ databases">
        <title>Amnibacterium sp. M8JJ-5, whole genome shotgun sequence.</title>
        <authorList>
            <person name="Tuo L."/>
        </authorList>
    </citation>
    <scope>NUCLEOTIDE SEQUENCE [LARGE SCALE GENOMIC DNA]</scope>
    <source>
        <strain evidence="4 5">M8JJ-5</strain>
    </source>
</reference>
<dbReference type="Pfam" id="PF21302">
    <property type="entry name" value="Zn_ribbon_RlmA"/>
    <property type="match status" value="1"/>
</dbReference>
<dbReference type="GO" id="GO:0008168">
    <property type="term" value="F:methyltransferase activity"/>
    <property type="evidence" value="ECO:0007669"/>
    <property type="project" value="InterPro"/>
</dbReference>
<dbReference type="AlphaFoldDB" id="A0A2V1HSJ3"/>
<evidence type="ECO:0000259" key="3">
    <source>
        <dbReference type="Pfam" id="PF21302"/>
    </source>
</evidence>
<feature type="binding site" evidence="2">
    <location>
        <position position="73"/>
    </location>
    <ligand>
        <name>S-adenosyl-L-methionine</name>
        <dbReference type="ChEBI" id="CHEBI:59789"/>
    </ligand>
</feature>
<dbReference type="Gene3D" id="3.40.50.150">
    <property type="entry name" value="Vaccinia Virus protein VP39"/>
    <property type="match status" value="1"/>
</dbReference>
<sequence>MTAGSLASWLRCPICGRDLDALGDEVLGCSSGHRFDVSKRGYAGLLVGKAAAARPVTVGQLDALDPLFAAGLFTTTTDALDAVLPRTAEARILDAGSAAGHLLGPILANRSRAGALAVGDSPAVVARSMRNSRSDGLLCDTAHDWPVRDGTATAVVNLLAPHRPAEFHRLLAPGGVFIAAVAGYDHLAELRPAGEYPEWRDAAAELVDDVFPWFEHDQSRTVTEQHETSGATGPALVEARELIGGTATARAVEPPAGSITIDLTVIRFRRRRRPV</sequence>
<feature type="binding site" evidence="2">
    <location>
        <position position="186"/>
    </location>
    <ligand>
        <name>S-adenosyl-L-methionine</name>
        <dbReference type="ChEBI" id="CHEBI:59789"/>
    </ligand>
</feature>
<keyword evidence="5" id="KW-1185">Reference proteome</keyword>
<feature type="binding site" evidence="1">
    <location>
        <position position="15"/>
    </location>
    <ligand>
        <name>Zn(2+)</name>
        <dbReference type="ChEBI" id="CHEBI:29105"/>
    </ligand>
</feature>
<feature type="binding site" evidence="1">
    <location>
        <position position="29"/>
    </location>
    <ligand>
        <name>Zn(2+)</name>
        <dbReference type="ChEBI" id="CHEBI:29105"/>
    </ligand>
</feature>
<feature type="binding site" evidence="1">
    <location>
        <position position="33"/>
    </location>
    <ligand>
        <name>Zn(2+)</name>
        <dbReference type="ChEBI" id="CHEBI:29105"/>
    </ligand>
</feature>
<dbReference type="PIRSF" id="PIRSF018249">
    <property type="entry name" value="MyrA_prd"/>
    <property type="match status" value="1"/>
</dbReference>
<evidence type="ECO:0000313" key="5">
    <source>
        <dbReference type="Proteomes" id="UP000244893"/>
    </source>
</evidence>
<dbReference type="SUPFAM" id="SSF53335">
    <property type="entry name" value="S-adenosyl-L-methionine-dependent methyltransferases"/>
    <property type="match status" value="1"/>
</dbReference>
<dbReference type="OrthoDB" id="108476at2"/>
<keyword evidence="2" id="KW-0949">S-adenosyl-L-methionine</keyword>
<evidence type="ECO:0000313" key="4">
    <source>
        <dbReference type="EMBL" id="PVZ95301.1"/>
    </source>
</evidence>
<dbReference type="InterPro" id="IPR016718">
    <property type="entry name" value="rRNA_m1G-MeTrfase_A_prd"/>
</dbReference>
<comment type="caution">
    <text evidence="4">The sequence shown here is derived from an EMBL/GenBank/DDBJ whole genome shotgun (WGS) entry which is preliminary data.</text>
</comment>
<name>A0A2V1HSJ3_9MICO</name>
<organism evidence="4 5">
    <name type="scientific">Amnibacterium flavum</name>
    <dbReference type="NCBI Taxonomy" id="2173173"/>
    <lineage>
        <taxon>Bacteria</taxon>
        <taxon>Bacillati</taxon>
        <taxon>Actinomycetota</taxon>
        <taxon>Actinomycetes</taxon>
        <taxon>Micrococcales</taxon>
        <taxon>Microbacteriaceae</taxon>
        <taxon>Amnibacterium</taxon>
    </lineage>
</organism>
<dbReference type="InterPro" id="IPR048647">
    <property type="entry name" value="RlmA_N"/>
</dbReference>
<evidence type="ECO:0000256" key="1">
    <source>
        <dbReference type="PIRSR" id="PIRSR018249-1"/>
    </source>
</evidence>